<reference evidence="1 2" key="1">
    <citation type="submission" date="2019-03" db="EMBL/GenBank/DDBJ databases">
        <title>Draft genome sequences of novel Actinobacteria.</title>
        <authorList>
            <person name="Sahin N."/>
            <person name="Ay H."/>
            <person name="Saygin H."/>
        </authorList>
    </citation>
    <scope>NUCLEOTIDE SEQUENCE [LARGE SCALE GENOMIC DNA]</scope>
    <source>
        <strain evidence="1 2">JCM 30547</strain>
    </source>
</reference>
<accession>A0A4R4PKH6</accession>
<protein>
    <submittedName>
        <fullName evidence="1">Uncharacterized protein</fullName>
    </submittedName>
</protein>
<name>A0A4R4PKH6_9ACTN</name>
<keyword evidence="2" id="KW-1185">Reference proteome</keyword>
<sequence length="68" mass="7802">MTEYETYRPNVPCPICAKRGTLRIEQRMEVREPGTYSIAGVQPKVAARMHLWLVCEHCGAEARQKDEP</sequence>
<dbReference type="OrthoDB" id="3780662at2"/>
<gene>
    <name evidence="1" type="ORF">E1261_30710</name>
</gene>
<dbReference type="AlphaFoldDB" id="A0A4R4PKH6"/>
<proteinExistence type="predicted"/>
<dbReference type="Proteomes" id="UP000295075">
    <property type="component" value="Unassembled WGS sequence"/>
</dbReference>
<dbReference type="EMBL" id="SMKA01000189">
    <property type="protein sequence ID" value="TDC22484.1"/>
    <property type="molecule type" value="Genomic_DNA"/>
</dbReference>
<evidence type="ECO:0000313" key="1">
    <source>
        <dbReference type="EMBL" id="TDC22484.1"/>
    </source>
</evidence>
<organism evidence="1 2">
    <name type="scientific">Kribbella albertanoniae</name>
    <dbReference type="NCBI Taxonomy" id="1266829"/>
    <lineage>
        <taxon>Bacteria</taxon>
        <taxon>Bacillati</taxon>
        <taxon>Actinomycetota</taxon>
        <taxon>Actinomycetes</taxon>
        <taxon>Propionibacteriales</taxon>
        <taxon>Kribbellaceae</taxon>
        <taxon>Kribbella</taxon>
    </lineage>
</organism>
<evidence type="ECO:0000313" key="2">
    <source>
        <dbReference type="Proteomes" id="UP000295075"/>
    </source>
</evidence>
<dbReference type="RefSeq" id="WP_132412716.1">
    <property type="nucleotide sequence ID" value="NZ_SMKA01000189.1"/>
</dbReference>
<comment type="caution">
    <text evidence="1">The sequence shown here is derived from an EMBL/GenBank/DDBJ whole genome shotgun (WGS) entry which is preliminary data.</text>
</comment>